<dbReference type="FunFam" id="2.60.120.290:FF:000016">
    <property type="entry name" value="neuropilin and tolloid-like protein 2"/>
    <property type="match status" value="1"/>
</dbReference>
<dbReference type="Pfam" id="PF00057">
    <property type="entry name" value="Ldl_recept_a"/>
    <property type="match status" value="1"/>
</dbReference>
<dbReference type="PROSITE" id="PS01209">
    <property type="entry name" value="LDLRA_1"/>
    <property type="match status" value="1"/>
</dbReference>
<keyword evidence="6" id="KW-0472">Membrane</keyword>
<keyword evidence="6" id="KW-1133">Transmembrane helix</keyword>
<dbReference type="Gene3D" id="2.60.120.290">
    <property type="entry name" value="Spermadhesin, CUB domain"/>
    <property type="match status" value="2"/>
</dbReference>
<evidence type="ECO:0000313" key="9">
    <source>
        <dbReference type="Proteomes" id="UP001239994"/>
    </source>
</evidence>
<dbReference type="PROSITE" id="PS01180">
    <property type="entry name" value="CUB"/>
    <property type="match status" value="2"/>
</dbReference>
<dbReference type="GO" id="GO:0035255">
    <property type="term" value="F:ionotropic glutamate receptor binding"/>
    <property type="evidence" value="ECO:0007669"/>
    <property type="project" value="TreeGrafter"/>
</dbReference>
<keyword evidence="2 4" id="KW-1015">Disulfide bond</keyword>
<feature type="domain" description="CUB" evidence="7">
    <location>
        <begin position="14"/>
        <end position="128"/>
    </location>
</feature>
<dbReference type="EMBL" id="JAROKS010000007">
    <property type="protein sequence ID" value="KAK1802501.1"/>
    <property type="molecule type" value="Genomic_DNA"/>
</dbReference>
<dbReference type="SMART" id="SM00042">
    <property type="entry name" value="CUB"/>
    <property type="match status" value="2"/>
</dbReference>
<name>A0AAD9E293_9TELE</name>
<proteinExistence type="predicted"/>
<keyword evidence="9" id="KW-1185">Reference proteome</keyword>
<dbReference type="SUPFAM" id="SSF57424">
    <property type="entry name" value="LDL receptor-like module"/>
    <property type="match status" value="1"/>
</dbReference>
<feature type="region of interest" description="Disordered" evidence="5">
    <location>
        <begin position="586"/>
        <end position="609"/>
    </location>
</feature>
<dbReference type="AlphaFoldDB" id="A0AAD9E293"/>
<protein>
    <recommendedName>
        <fullName evidence="7">CUB domain-containing protein</fullName>
    </recommendedName>
</protein>
<dbReference type="PANTHER" id="PTHR24251:SF26">
    <property type="entry name" value="NEUROPILIN AND TOLLOID-LIKE PROTEIN 2"/>
    <property type="match status" value="1"/>
</dbReference>
<evidence type="ECO:0000256" key="3">
    <source>
        <dbReference type="PROSITE-ProRule" id="PRU00059"/>
    </source>
</evidence>
<dbReference type="SMART" id="SM00192">
    <property type="entry name" value="LDLa"/>
    <property type="match status" value="1"/>
</dbReference>
<dbReference type="FunFam" id="2.60.120.290:FF:000013">
    <property type="entry name" value="Membrane frizzled-related protein"/>
    <property type="match status" value="1"/>
</dbReference>
<sequence>VQNEGGTVSRSEQCGVWTKSISGGQFMSPNYPSTYPPNKECIYVLEALPRQRIQLVFDKNYYIEPSFECRFDHLEIRDGPFGFSPLIDRFCGPKSPGVVTSTGRFMWVKFISDEELEGLGFRVKYTYIAGKLQYPDFKLHVGGLLNPIPASFAIDCSLIPSLFLSCLRVTSLLCPVSGSPPDCQFEVGGSDGLVRSSQVDEEEKVKEGDALDCIWTIRAPPRSKRTMPRKLLRVLRKVGWLDHGCRSCLQVYLRFLEYQMENSNECKRNFVAIYDGSSAIENLKAKFCSTVANDVTLDTGVGVVRMWADEASRRSRFRMLFTAFADPPCSGNTFFCHSNMCINNSLVCNGVQNCVYPWDENHCKERKSKGLFHQITKTHGTVIGISSGVVMLLLVISILVQMKQPRKKVVARRTAVFNKAGFQEVFDPPHYELFSLRDKELSSELAELSEELDSYHKLRRSSTVSRCVHEHHCGTQVPAGGSMKHSRSTLSSMELSYHNDFSKPPPPPMKTFNSSVGGAGGGAVGGAGSGYKKSCYGYKQTHECAEQVIEDRVMEEIPCEIYVRGGSVGGAAGSIGSGCGSISIRNHGSSRSSSATGADPGQRSISMDF</sequence>
<dbReference type="PANTHER" id="PTHR24251">
    <property type="entry name" value="OVOCHYMASE-RELATED"/>
    <property type="match status" value="1"/>
</dbReference>
<feature type="domain" description="CUB" evidence="7">
    <location>
        <begin position="183"/>
        <end position="324"/>
    </location>
</feature>
<dbReference type="SUPFAM" id="SSF49854">
    <property type="entry name" value="Spermadhesin, CUB domain"/>
    <property type="match status" value="2"/>
</dbReference>
<gene>
    <name evidence="8" type="ORF">P4O66_021785</name>
</gene>
<feature type="disulfide bond" evidence="4">
    <location>
        <begin position="336"/>
        <end position="354"/>
    </location>
</feature>
<dbReference type="InterPro" id="IPR002172">
    <property type="entry name" value="LDrepeatLR_classA_rpt"/>
</dbReference>
<dbReference type="InterPro" id="IPR035914">
    <property type="entry name" value="Sperma_CUB_dom_sf"/>
</dbReference>
<evidence type="ECO:0000256" key="5">
    <source>
        <dbReference type="SAM" id="MobiDB-lite"/>
    </source>
</evidence>
<dbReference type="CDD" id="cd00041">
    <property type="entry name" value="CUB"/>
    <property type="match status" value="2"/>
</dbReference>
<feature type="transmembrane region" description="Helical" evidence="6">
    <location>
        <begin position="382"/>
        <end position="400"/>
    </location>
</feature>
<evidence type="ECO:0000256" key="4">
    <source>
        <dbReference type="PROSITE-ProRule" id="PRU00124"/>
    </source>
</evidence>
<keyword evidence="6" id="KW-0812">Transmembrane</keyword>
<feature type="disulfide bond" evidence="4">
    <location>
        <begin position="348"/>
        <end position="363"/>
    </location>
</feature>
<dbReference type="InterPro" id="IPR000859">
    <property type="entry name" value="CUB_dom"/>
</dbReference>
<accession>A0AAD9E293</accession>
<comment type="caution">
    <text evidence="8">The sequence shown here is derived from an EMBL/GenBank/DDBJ whole genome shotgun (WGS) entry which is preliminary data.</text>
</comment>
<dbReference type="Proteomes" id="UP001239994">
    <property type="component" value="Unassembled WGS sequence"/>
</dbReference>
<comment type="caution">
    <text evidence="3">Lacks conserved residue(s) required for the propagation of feature annotation.</text>
</comment>
<evidence type="ECO:0000256" key="2">
    <source>
        <dbReference type="ARBA" id="ARBA00023157"/>
    </source>
</evidence>
<reference evidence="8" key="1">
    <citation type="submission" date="2023-03" db="EMBL/GenBank/DDBJ databases">
        <title>Electrophorus voltai genome.</title>
        <authorList>
            <person name="Bian C."/>
        </authorList>
    </citation>
    <scope>NUCLEOTIDE SEQUENCE</scope>
    <source>
        <strain evidence="8">CB-2022</strain>
        <tissue evidence="8">Muscle</tissue>
    </source>
</reference>
<dbReference type="PROSITE" id="PS50068">
    <property type="entry name" value="LDLRA_2"/>
    <property type="match status" value="1"/>
</dbReference>
<dbReference type="InterPro" id="IPR023415">
    <property type="entry name" value="LDLR_class-A_CS"/>
</dbReference>
<keyword evidence="1" id="KW-0677">Repeat</keyword>
<dbReference type="CDD" id="cd00112">
    <property type="entry name" value="LDLa"/>
    <property type="match status" value="1"/>
</dbReference>
<dbReference type="Gene3D" id="4.10.400.10">
    <property type="entry name" value="Low-density Lipoprotein Receptor"/>
    <property type="match status" value="1"/>
</dbReference>
<feature type="non-terminal residue" evidence="8">
    <location>
        <position position="1"/>
    </location>
</feature>
<evidence type="ECO:0000256" key="6">
    <source>
        <dbReference type="SAM" id="Phobius"/>
    </source>
</evidence>
<dbReference type="GO" id="GO:0014069">
    <property type="term" value="C:postsynaptic density"/>
    <property type="evidence" value="ECO:0007669"/>
    <property type="project" value="TreeGrafter"/>
</dbReference>
<feature type="disulfide bond" evidence="4">
    <location>
        <begin position="329"/>
        <end position="341"/>
    </location>
</feature>
<dbReference type="InterPro" id="IPR036055">
    <property type="entry name" value="LDL_receptor-like_sf"/>
</dbReference>
<dbReference type="Pfam" id="PF00431">
    <property type="entry name" value="CUB"/>
    <property type="match status" value="2"/>
</dbReference>
<organism evidence="8 9">
    <name type="scientific">Electrophorus voltai</name>
    <dbReference type="NCBI Taxonomy" id="2609070"/>
    <lineage>
        <taxon>Eukaryota</taxon>
        <taxon>Metazoa</taxon>
        <taxon>Chordata</taxon>
        <taxon>Craniata</taxon>
        <taxon>Vertebrata</taxon>
        <taxon>Euteleostomi</taxon>
        <taxon>Actinopterygii</taxon>
        <taxon>Neopterygii</taxon>
        <taxon>Teleostei</taxon>
        <taxon>Ostariophysi</taxon>
        <taxon>Gymnotiformes</taxon>
        <taxon>Gymnotoidei</taxon>
        <taxon>Gymnotidae</taxon>
        <taxon>Electrophorus</taxon>
    </lineage>
</organism>
<evidence type="ECO:0000256" key="1">
    <source>
        <dbReference type="ARBA" id="ARBA00022737"/>
    </source>
</evidence>
<feature type="disulfide bond" evidence="3">
    <location>
        <begin position="14"/>
        <end position="41"/>
    </location>
</feature>
<evidence type="ECO:0000259" key="7">
    <source>
        <dbReference type="PROSITE" id="PS01180"/>
    </source>
</evidence>
<evidence type="ECO:0000313" key="8">
    <source>
        <dbReference type="EMBL" id="KAK1802501.1"/>
    </source>
</evidence>